<feature type="compositionally biased region" description="Basic and acidic residues" evidence="1">
    <location>
        <begin position="1396"/>
        <end position="1410"/>
    </location>
</feature>
<protein>
    <submittedName>
        <fullName evidence="3">Uncharacterized protein</fullName>
    </submittedName>
</protein>
<dbReference type="RefSeq" id="WP_146534294.1">
    <property type="nucleotide sequence ID" value="NZ_SJPX01000002.1"/>
</dbReference>
<feature type="transmembrane region" description="Helical" evidence="2">
    <location>
        <begin position="35"/>
        <end position="53"/>
    </location>
</feature>
<feature type="compositionally biased region" description="Basic and acidic residues" evidence="1">
    <location>
        <begin position="323"/>
        <end position="345"/>
    </location>
</feature>
<comment type="caution">
    <text evidence="3">The sequence shown here is derived from an EMBL/GenBank/DDBJ whole genome shotgun (WGS) entry which is preliminary data.</text>
</comment>
<feature type="region of interest" description="Disordered" evidence="1">
    <location>
        <begin position="300"/>
        <end position="345"/>
    </location>
</feature>
<evidence type="ECO:0000313" key="3">
    <source>
        <dbReference type="EMBL" id="TWU56282.1"/>
    </source>
</evidence>
<dbReference type="EMBL" id="SJPX01000002">
    <property type="protein sequence ID" value="TWU56282.1"/>
    <property type="molecule type" value="Genomic_DNA"/>
</dbReference>
<feature type="region of interest" description="Disordered" evidence="1">
    <location>
        <begin position="1394"/>
        <end position="1427"/>
    </location>
</feature>
<proteinExistence type="predicted"/>
<accession>A0A5C6F5L6</accession>
<sequence length="1483" mass="161081">MRNSNDLIERPSHDAKLKDWRSAQTGSRSLLREKIVLSAILFVVTGGFLIAVWRPLVTPQLCVISIGPKPSVESSDPSEISAQQMAIDSLQQFQTFARSMPTSRVVETHSLSDSKSFLGQDEIATQPRIIHVAGVASVVNDRPTLSPAESESGMRPESLDLLEMVRVLADADSPSIVLVDAIENQSDSVGRLPEITAWHFSRSIDREISQMQNAKVLVITHHTQVRRTLTPADKNFVSPLTQLAIDGFGGAADANANGVISVAEWLDVVNPVADDGHQASVTHVFSTTLRSKWKHVALAPVQKSDAKSDAKPGQDGETAVVAKDAETRPESTKHDTTLPEPDTHYDVTAPTLAVAIEMMASGIGTNRSDKAAEVDSQLHSLLSADTAQTVAEKWMESPTITAAPWDEVTWMRTVMPVDVPWSLKQDLIQCRVLANRLAIDRVPREWFADAWQNLQWNRLDAERSLLSPVRSDNTTFVSEQVKASLRGYVKIQQDVTAINEAMQICADIHKNVNSLVVLPIHAQTPKDDGVCQLLRDTLDLQAWLDGRMGSNMNRCTALIQSIQKRRLRLAGGWARSDGSAGEAIEVMPVTGLDNSFIEKTRTRIARSSLAAQVLLAGDSRSQDVLLRLTRDSETAIAALSSSSYSEEEIISAVDKFKQSIDDLDLDSQLSTTVVGAADASDADVRLARSLRWSWILHSLASDTRDLAADSTQTEREQLVKANSRYQRLALAMGLSTLPRLQSEYQFDVSVRGSMAMSDYVSVGVSVRSLSDSTLQGTLEVEFDGKWFQVDAVSDESTHLIQRMVGASAYQTVAAQRLEHPAPKLLPLSVPSATMEIHRSANSNQASQHGNSAVNVRWITRDDVYRAVVPLKMPLADIAEATLDNGTDSALASVPNGSAQWIMHANRDRFRHLWLKALTSQTQIVKVRLLAWAESPGELPPTMNKDQIQRWLSSQSVPFELAVHPGLPVNEVEPAKVTFLPAKLDPLAAPVTVASLWCEVTDEDCDAVQMIDLGPCVYRPAALIRPVVAFDHNLQRVDVSIQSLDGVDASTHVRVELFDVVSNRIMASGDMMVPPGTQANKSYSAAGCDGRAFGVRVLTDQWPSAFVFHVAGDRSEVAIAPSDTDASVTIRTPDSDSDQFIVPKGADVVDANVWVDLSDSKFRYGSDQLTLGIDLNGDRYLDEEPSVTVSTPTAIKFAWAGVNATGALGLHSQVEPHRLSVPVGLVKDRRAPLIASLQRGAQMIWSNALTGVFDAQAPKVKDVQFQSPLPSVLGKPVVVRVVVDDAGLSEAASIRAGWATAGQQEFTSDVKPLAGQRIGQGHWAIIAPTDALVSGTHTLLIQATDAAQNIGAVTTVAIEVRSEAEWITKQQSQSTAVRGKIAYVKLPVAGMKVALTRRTESKPDSPNEKPDNPTGKAVEEPSQASNLPQEVLTDAGGNFVIPDVKAGEYELTLEGLYRGMKYAKSVRVAVKPPQPSNVSTIRID</sequence>
<dbReference type="PROSITE" id="PS00018">
    <property type="entry name" value="EF_HAND_1"/>
    <property type="match status" value="1"/>
</dbReference>
<keyword evidence="2" id="KW-1133">Transmembrane helix</keyword>
<organism evidence="3 4">
    <name type="scientific">Rubripirellula reticaptiva</name>
    <dbReference type="NCBI Taxonomy" id="2528013"/>
    <lineage>
        <taxon>Bacteria</taxon>
        <taxon>Pseudomonadati</taxon>
        <taxon>Planctomycetota</taxon>
        <taxon>Planctomycetia</taxon>
        <taxon>Pirellulales</taxon>
        <taxon>Pirellulaceae</taxon>
        <taxon>Rubripirellula</taxon>
    </lineage>
</organism>
<name>A0A5C6F5L6_9BACT</name>
<dbReference type="Proteomes" id="UP000317977">
    <property type="component" value="Unassembled WGS sequence"/>
</dbReference>
<reference evidence="3 4" key="1">
    <citation type="submission" date="2019-02" db="EMBL/GenBank/DDBJ databases">
        <title>Deep-cultivation of Planctomycetes and their phenomic and genomic characterization uncovers novel biology.</title>
        <authorList>
            <person name="Wiegand S."/>
            <person name="Jogler M."/>
            <person name="Boedeker C."/>
            <person name="Pinto D."/>
            <person name="Vollmers J."/>
            <person name="Rivas-Marin E."/>
            <person name="Kohn T."/>
            <person name="Peeters S.H."/>
            <person name="Heuer A."/>
            <person name="Rast P."/>
            <person name="Oberbeckmann S."/>
            <person name="Bunk B."/>
            <person name="Jeske O."/>
            <person name="Meyerdierks A."/>
            <person name="Storesund J.E."/>
            <person name="Kallscheuer N."/>
            <person name="Luecker S."/>
            <person name="Lage O.M."/>
            <person name="Pohl T."/>
            <person name="Merkel B.J."/>
            <person name="Hornburger P."/>
            <person name="Mueller R.-W."/>
            <person name="Bruemmer F."/>
            <person name="Labrenz M."/>
            <person name="Spormann A.M."/>
            <person name="Op Den Camp H."/>
            <person name="Overmann J."/>
            <person name="Amann R."/>
            <person name="Jetten M.S.M."/>
            <person name="Mascher T."/>
            <person name="Medema M.H."/>
            <person name="Devos D.P."/>
            <person name="Kaster A.-K."/>
            <person name="Ovreas L."/>
            <person name="Rohde M."/>
            <person name="Galperin M.Y."/>
            <person name="Jogler C."/>
        </authorList>
    </citation>
    <scope>NUCLEOTIDE SEQUENCE [LARGE SCALE GENOMIC DNA]</scope>
    <source>
        <strain evidence="3 4">Poly59</strain>
    </source>
</reference>
<keyword evidence="4" id="KW-1185">Reference proteome</keyword>
<dbReference type="OrthoDB" id="220473at2"/>
<evidence type="ECO:0000256" key="1">
    <source>
        <dbReference type="SAM" id="MobiDB-lite"/>
    </source>
</evidence>
<evidence type="ECO:0000313" key="4">
    <source>
        <dbReference type="Proteomes" id="UP000317977"/>
    </source>
</evidence>
<gene>
    <name evidence="3" type="ORF">Poly59_25860</name>
</gene>
<feature type="compositionally biased region" description="Basic and acidic residues" evidence="1">
    <location>
        <begin position="304"/>
        <end position="314"/>
    </location>
</feature>
<keyword evidence="2" id="KW-0812">Transmembrane</keyword>
<keyword evidence="2" id="KW-0472">Membrane</keyword>
<evidence type="ECO:0000256" key="2">
    <source>
        <dbReference type="SAM" id="Phobius"/>
    </source>
</evidence>
<dbReference type="InterPro" id="IPR018247">
    <property type="entry name" value="EF_Hand_1_Ca_BS"/>
</dbReference>